<evidence type="ECO:0000313" key="2">
    <source>
        <dbReference type="Proteomes" id="UP000637643"/>
    </source>
</evidence>
<evidence type="ECO:0000313" key="1">
    <source>
        <dbReference type="EMBL" id="GGF97656.1"/>
    </source>
</evidence>
<accession>A0A917CV14</accession>
<comment type="caution">
    <text evidence="1">The sequence shown here is derived from an EMBL/GenBank/DDBJ whole genome shotgun (WGS) entry which is preliminary data.</text>
</comment>
<protein>
    <submittedName>
        <fullName evidence="1">Uncharacterized protein</fullName>
    </submittedName>
</protein>
<reference evidence="1" key="2">
    <citation type="submission" date="2020-09" db="EMBL/GenBank/DDBJ databases">
        <authorList>
            <person name="Sun Q."/>
            <person name="Zhou Y."/>
        </authorList>
    </citation>
    <scope>NUCLEOTIDE SEQUENCE</scope>
    <source>
        <strain evidence="1">CGMCC 1.16134</strain>
    </source>
</reference>
<sequence>MEPTLKSLTAEEIETYTFDKSDEERPVLQAVIGVRDFFVQGECRRWGLQKNTADGWIII</sequence>
<reference evidence="1" key="1">
    <citation type="journal article" date="2014" name="Int. J. Syst. Evol. Microbiol.">
        <title>Complete genome sequence of Corynebacterium casei LMG S-19264T (=DSM 44701T), isolated from a smear-ripened cheese.</title>
        <authorList>
            <consortium name="US DOE Joint Genome Institute (JGI-PGF)"/>
            <person name="Walter F."/>
            <person name="Albersmeier A."/>
            <person name="Kalinowski J."/>
            <person name="Ruckert C."/>
        </authorList>
    </citation>
    <scope>NUCLEOTIDE SEQUENCE</scope>
    <source>
        <strain evidence="1">CGMCC 1.16134</strain>
    </source>
</reference>
<gene>
    <name evidence="1" type="ORF">GCM10010912_47960</name>
</gene>
<keyword evidence="2" id="KW-1185">Reference proteome</keyword>
<name>A0A917CV14_9BACL</name>
<dbReference type="Proteomes" id="UP000637643">
    <property type="component" value="Unassembled WGS sequence"/>
</dbReference>
<dbReference type="EMBL" id="BMKR01000026">
    <property type="protein sequence ID" value="GGF97656.1"/>
    <property type="molecule type" value="Genomic_DNA"/>
</dbReference>
<proteinExistence type="predicted"/>
<dbReference type="AlphaFoldDB" id="A0A917CV14"/>
<organism evidence="1 2">
    <name type="scientific">Paenibacillus albidus</name>
    <dbReference type="NCBI Taxonomy" id="2041023"/>
    <lineage>
        <taxon>Bacteria</taxon>
        <taxon>Bacillati</taxon>
        <taxon>Bacillota</taxon>
        <taxon>Bacilli</taxon>
        <taxon>Bacillales</taxon>
        <taxon>Paenibacillaceae</taxon>
        <taxon>Paenibacillus</taxon>
    </lineage>
</organism>